<evidence type="ECO:0000256" key="1">
    <source>
        <dbReference type="SAM" id="MobiDB-lite"/>
    </source>
</evidence>
<protein>
    <recommendedName>
        <fullName evidence="4">HTH CENPB-type domain-containing protein</fullName>
    </recommendedName>
</protein>
<evidence type="ECO:0008006" key="4">
    <source>
        <dbReference type="Google" id="ProtNLM"/>
    </source>
</evidence>
<comment type="caution">
    <text evidence="2">The sequence shown here is derived from an EMBL/GenBank/DDBJ whole genome shotgun (WGS) entry which is preliminary data.</text>
</comment>
<gene>
    <name evidence="2" type="ORF">J1605_006330</name>
</gene>
<dbReference type="AlphaFoldDB" id="A0AB34H623"/>
<reference evidence="2 3" key="1">
    <citation type="submission" date="2022-11" db="EMBL/GenBank/DDBJ databases">
        <title>Whole genome sequence of Eschrichtius robustus ER-17-0199.</title>
        <authorList>
            <person name="Bruniche-Olsen A."/>
            <person name="Black A.N."/>
            <person name="Fields C.J."/>
            <person name="Walden K."/>
            <person name="Dewoody J.A."/>
        </authorList>
    </citation>
    <scope>NUCLEOTIDE SEQUENCE [LARGE SCALE GENOMIC DNA]</scope>
    <source>
        <strain evidence="2">ER-17-0199</strain>
        <tissue evidence="2">Blubber</tissue>
    </source>
</reference>
<name>A0AB34H623_ESCRO</name>
<dbReference type="Gene3D" id="1.10.10.60">
    <property type="entry name" value="Homeodomain-like"/>
    <property type="match status" value="1"/>
</dbReference>
<feature type="region of interest" description="Disordered" evidence="1">
    <location>
        <begin position="114"/>
        <end position="135"/>
    </location>
</feature>
<proteinExistence type="predicted"/>
<keyword evidence="3" id="KW-1185">Reference proteome</keyword>
<sequence>MKNQHQHQVLLSLMLIQEKAKSHYEDLKKKHSEESEGMSFNAIHGWFYAFKAKANLHNVKNLCPQFVHDFRGFEKVDEESKEVFSNLVTLIKKLELDLQEDDFTELLAVELEAQRKDEERQEEDEVTEEPKRFMM</sequence>
<evidence type="ECO:0000313" key="3">
    <source>
        <dbReference type="Proteomes" id="UP001159641"/>
    </source>
</evidence>
<accession>A0AB34H623</accession>
<organism evidence="2 3">
    <name type="scientific">Eschrichtius robustus</name>
    <name type="common">California gray whale</name>
    <name type="synonym">Eschrichtius gibbosus</name>
    <dbReference type="NCBI Taxonomy" id="9764"/>
    <lineage>
        <taxon>Eukaryota</taxon>
        <taxon>Metazoa</taxon>
        <taxon>Chordata</taxon>
        <taxon>Craniata</taxon>
        <taxon>Vertebrata</taxon>
        <taxon>Euteleostomi</taxon>
        <taxon>Mammalia</taxon>
        <taxon>Eutheria</taxon>
        <taxon>Laurasiatheria</taxon>
        <taxon>Artiodactyla</taxon>
        <taxon>Whippomorpha</taxon>
        <taxon>Cetacea</taxon>
        <taxon>Mysticeti</taxon>
        <taxon>Eschrichtiidae</taxon>
        <taxon>Eschrichtius</taxon>
    </lineage>
</organism>
<dbReference type="EMBL" id="JAIQCJ010001992">
    <property type="protein sequence ID" value="KAJ8786355.1"/>
    <property type="molecule type" value="Genomic_DNA"/>
</dbReference>
<evidence type="ECO:0000313" key="2">
    <source>
        <dbReference type="EMBL" id="KAJ8786355.1"/>
    </source>
</evidence>
<dbReference type="Proteomes" id="UP001159641">
    <property type="component" value="Unassembled WGS sequence"/>
</dbReference>